<accession>A0A0A8ZUY3</accession>
<sequence>MSARFCVCPRRSMACVKHPGRGTRSSIALWWRSGSASVSRSMASTRVARG</sequence>
<dbReference type="EMBL" id="GBRH01254676">
    <property type="protein sequence ID" value="JAD43219.1"/>
    <property type="molecule type" value="Transcribed_RNA"/>
</dbReference>
<evidence type="ECO:0000313" key="1">
    <source>
        <dbReference type="EMBL" id="JAD43219.1"/>
    </source>
</evidence>
<reference evidence="1" key="2">
    <citation type="journal article" date="2015" name="Data Brief">
        <title>Shoot transcriptome of the giant reed, Arundo donax.</title>
        <authorList>
            <person name="Barrero R.A."/>
            <person name="Guerrero F.D."/>
            <person name="Moolhuijzen P."/>
            <person name="Goolsby J.A."/>
            <person name="Tidwell J."/>
            <person name="Bellgard S.E."/>
            <person name="Bellgard M.I."/>
        </authorList>
    </citation>
    <scope>NUCLEOTIDE SEQUENCE</scope>
    <source>
        <tissue evidence="1">Shoot tissue taken approximately 20 cm above the soil surface</tissue>
    </source>
</reference>
<proteinExistence type="predicted"/>
<reference evidence="1" key="1">
    <citation type="submission" date="2014-09" db="EMBL/GenBank/DDBJ databases">
        <authorList>
            <person name="Magalhaes I.L.F."/>
            <person name="Oliveira U."/>
            <person name="Santos F.R."/>
            <person name="Vidigal T.H.D.A."/>
            <person name="Brescovit A.D."/>
            <person name="Santos A.J."/>
        </authorList>
    </citation>
    <scope>NUCLEOTIDE SEQUENCE</scope>
    <source>
        <tissue evidence="1">Shoot tissue taken approximately 20 cm above the soil surface</tissue>
    </source>
</reference>
<dbReference type="AlphaFoldDB" id="A0A0A8ZUY3"/>
<organism evidence="1">
    <name type="scientific">Arundo donax</name>
    <name type="common">Giant reed</name>
    <name type="synonym">Donax arundinaceus</name>
    <dbReference type="NCBI Taxonomy" id="35708"/>
    <lineage>
        <taxon>Eukaryota</taxon>
        <taxon>Viridiplantae</taxon>
        <taxon>Streptophyta</taxon>
        <taxon>Embryophyta</taxon>
        <taxon>Tracheophyta</taxon>
        <taxon>Spermatophyta</taxon>
        <taxon>Magnoliopsida</taxon>
        <taxon>Liliopsida</taxon>
        <taxon>Poales</taxon>
        <taxon>Poaceae</taxon>
        <taxon>PACMAD clade</taxon>
        <taxon>Arundinoideae</taxon>
        <taxon>Arundineae</taxon>
        <taxon>Arundo</taxon>
    </lineage>
</organism>
<name>A0A0A8ZUY3_ARUDO</name>
<protein>
    <submittedName>
        <fullName evidence="1">Uncharacterized protein</fullName>
    </submittedName>
</protein>